<dbReference type="EMBL" id="AWFF01000054">
    <property type="protein sequence ID" value="KCZ53336.1"/>
    <property type="molecule type" value="Genomic_DNA"/>
</dbReference>
<dbReference type="InterPro" id="IPR001753">
    <property type="entry name" value="Enoyl-CoA_hydra/iso"/>
</dbReference>
<keyword evidence="4" id="KW-1185">Reference proteome</keyword>
<evidence type="ECO:0000313" key="3">
    <source>
        <dbReference type="EMBL" id="KCZ53336.1"/>
    </source>
</evidence>
<evidence type="ECO:0008006" key="5">
    <source>
        <dbReference type="Google" id="ProtNLM"/>
    </source>
</evidence>
<sequence>MRSNAIRLVMDDEIAELVLNKPEKRNALSTDMWQSIPGMIDEAVQNQTTKVIIIHGGSAGAFAAGADISEFETIYATPEKAVHSSKIIADAIESITKCPKPVLAAIEGACVGGGVSLALAADLRIADQSAKFAITPGKLGLAYSVGDTRRLSETVGLPNAKDMLLTGRLIDSNEALQMGLINRLVPKGSSLSAAHQMAETIGALSQWSTRATKQVFDGLSEGWTNNSPQAQKLFLDGFAGEDFTEGFQAFLEKRPAKFTFS</sequence>
<dbReference type="PROSITE" id="PS00166">
    <property type="entry name" value="ENOYL_COA_HYDRATASE"/>
    <property type="match status" value="1"/>
</dbReference>
<dbReference type="PATRIC" id="fig|1280946.3.peg.2653"/>
<dbReference type="InterPro" id="IPR014748">
    <property type="entry name" value="Enoyl-CoA_hydra_C"/>
</dbReference>
<evidence type="ECO:0000313" key="4">
    <source>
        <dbReference type="Proteomes" id="UP000027037"/>
    </source>
</evidence>
<comment type="caution">
    <text evidence="3">The sequence shown here is derived from an EMBL/GenBank/DDBJ whole genome shotgun (WGS) entry which is preliminary data.</text>
</comment>
<dbReference type="Gene3D" id="1.10.12.10">
    <property type="entry name" value="Lyase 2-enoyl-coa Hydratase, Chain A, domain 2"/>
    <property type="match status" value="1"/>
</dbReference>
<evidence type="ECO:0000256" key="2">
    <source>
        <dbReference type="RuleBase" id="RU003707"/>
    </source>
</evidence>
<dbReference type="PANTHER" id="PTHR43802">
    <property type="entry name" value="ENOYL-COA HYDRATASE"/>
    <property type="match status" value="1"/>
</dbReference>
<accession>A0A062TZ33</accession>
<dbReference type="Pfam" id="PF00378">
    <property type="entry name" value="ECH_1"/>
    <property type="match status" value="1"/>
</dbReference>
<dbReference type="STRING" id="1280946.HY29_03705"/>
<dbReference type="PANTHER" id="PTHR43802:SF1">
    <property type="entry name" value="IP11341P-RELATED"/>
    <property type="match status" value="1"/>
</dbReference>
<dbReference type="SUPFAM" id="SSF52096">
    <property type="entry name" value="ClpP/crotonase"/>
    <property type="match status" value="1"/>
</dbReference>
<dbReference type="Gene3D" id="3.90.226.10">
    <property type="entry name" value="2-enoyl-CoA Hydratase, Chain A, domain 1"/>
    <property type="match status" value="1"/>
</dbReference>
<dbReference type="eggNOG" id="COG1024">
    <property type="taxonomic scope" value="Bacteria"/>
</dbReference>
<dbReference type="InterPro" id="IPR029045">
    <property type="entry name" value="ClpP/crotonase-like_dom_sf"/>
</dbReference>
<dbReference type="OrthoDB" id="5730382at2"/>
<dbReference type="InterPro" id="IPR018376">
    <property type="entry name" value="Enoyl-CoA_hyd/isom_CS"/>
</dbReference>
<evidence type="ECO:0000256" key="1">
    <source>
        <dbReference type="ARBA" id="ARBA00005254"/>
    </source>
</evidence>
<protein>
    <recommendedName>
        <fullName evidence="5">Enoyl-CoA hydratase</fullName>
    </recommendedName>
</protein>
<dbReference type="Proteomes" id="UP000027037">
    <property type="component" value="Unassembled WGS sequence"/>
</dbReference>
<dbReference type="CDD" id="cd06558">
    <property type="entry name" value="crotonase-like"/>
    <property type="match status" value="1"/>
</dbReference>
<gene>
    <name evidence="3" type="ORF">HY29_03705</name>
</gene>
<reference evidence="3 4" key="1">
    <citation type="journal article" date="2014" name="Antonie Van Leeuwenhoek">
        <title>Hyphomonas beringensis sp. nov. and Hyphomonas chukchiensis sp. nov., isolated from surface seawater of the Bering Sea and Chukchi Sea.</title>
        <authorList>
            <person name="Li C."/>
            <person name="Lai Q."/>
            <person name="Li G."/>
            <person name="Dong C."/>
            <person name="Wang J."/>
            <person name="Liao Y."/>
            <person name="Shao Z."/>
        </authorList>
    </citation>
    <scope>NUCLEOTIDE SEQUENCE [LARGE SCALE GENOMIC DNA]</scope>
    <source>
        <strain evidence="3 4">25B14_1</strain>
    </source>
</reference>
<name>A0A062TZ33_9PROT</name>
<dbReference type="AlphaFoldDB" id="A0A062TZ33"/>
<organism evidence="3 4">
    <name type="scientific">Hyphomonas beringensis</name>
    <dbReference type="NCBI Taxonomy" id="1280946"/>
    <lineage>
        <taxon>Bacteria</taxon>
        <taxon>Pseudomonadati</taxon>
        <taxon>Pseudomonadota</taxon>
        <taxon>Alphaproteobacteria</taxon>
        <taxon>Hyphomonadales</taxon>
        <taxon>Hyphomonadaceae</taxon>
        <taxon>Hyphomonas</taxon>
    </lineage>
</organism>
<dbReference type="GO" id="GO:0003824">
    <property type="term" value="F:catalytic activity"/>
    <property type="evidence" value="ECO:0007669"/>
    <property type="project" value="InterPro"/>
</dbReference>
<comment type="similarity">
    <text evidence="1 2">Belongs to the enoyl-CoA hydratase/isomerase family.</text>
</comment>
<proteinExistence type="inferred from homology"/>
<dbReference type="RefSeq" id="WP_051601507.1">
    <property type="nucleotide sequence ID" value="NZ_AWFF01000054.1"/>
</dbReference>